<evidence type="ECO:0000313" key="3">
    <source>
        <dbReference type="Proteomes" id="UP001165190"/>
    </source>
</evidence>
<name>A0A9W7H6U8_HIBTR</name>
<feature type="compositionally biased region" description="Basic residues" evidence="1">
    <location>
        <begin position="130"/>
        <end position="142"/>
    </location>
</feature>
<evidence type="ECO:0000256" key="1">
    <source>
        <dbReference type="SAM" id="MobiDB-lite"/>
    </source>
</evidence>
<protein>
    <submittedName>
        <fullName evidence="2">Uncharacterized protein</fullName>
    </submittedName>
</protein>
<feature type="compositionally biased region" description="Acidic residues" evidence="1">
    <location>
        <begin position="107"/>
        <end position="119"/>
    </location>
</feature>
<feature type="region of interest" description="Disordered" evidence="1">
    <location>
        <begin position="83"/>
        <end position="142"/>
    </location>
</feature>
<gene>
    <name evidence="2" type="ORF">HRI_000877500</name>
</gene>
<dbReference type="AlphaFoldDB" id="A0A9W7H6U8"/>
<feature type="region of interest" description="Disordered" evidence="1">
    <location>
        <begin position="1"/>
        <end position="50"/>
    </location>
</feature>
<organism evidence="2 3">
    <name type="scientific">Hibiscus trionum</name>
    <name type="common">Flower of an hour</name>
    <dbReference type="NCBI Taxonomy" id="183268"/>
    <lineage>
        <taxon>Eukaryota</taxon>
        <taxon>Viridiplantae</taxon>
        <taxon>Streptophyta</taxon>
        <taxon>Embryophyta</taxon>
        <taxon>Tracheophyta</taxon>
        <taxon>Spermatophyta</taxon>
        <taxon>Magnoliopsida</taxon>
        <taxon>eudicotyledons</taxon>
        <taxon>Gunneridae</taxon>
        <taxon>Pentapetalae</taxon>
        <taxon>rosids</taxon>
        <taxon>malvids</taxon>
        <taxon>Malvales</taxon>
        <taxon>Malvaceae</taxon>
        <taxon>Malvoideae</taxon>
        <taxon>Hibiscus</taxon>
    </lineage>
</organism>
<feature type="compositionally biased region" description="Basic residues" evidence="1">
    <location>
        <begin position="21"/>
        <end position="31"/>
    </location>
</feature>
<dbReference type="OrthoDB" id="1736870at2759"/>
<sequence>MAALSPPQQRHEEKESVSLSKMKRQKRKRTKHDPELERFDSLPWNSSLPNEEEDDAFSLFIGSGDLDGGFLSLEEIDESEYGLDVPGDKMKTSNKKTKSKKQKLEEVIEGPGEDAEAEPAEVMAEEKNVMAKKRKRRVRRKRQRVFNKRPVFKKALLRRA</sequence>
<feature type="compositionally biased region" description="Basic residues" evidence="1">
    <location>
        <begin position="92"/>
        <end position="101"/>
    </location>
</feature>
<keyword evidence="3" id="KW-1185">Reference proteome</keyword>
<dbReference type="EMBL" id="BSYR01000010">
    <property type="protein sequence ID" value="GMI72082.1"/>
    <property type="molecule type" value="Genomic_DNA"/>
</dbReference>
<dbReference type="Proteomes" id="UP001165190">
    <property type="component" value="Unassembled WGS sequence"/>
</dbReference>
<evidence type="ECO:0000313" key="2">
    <source>
        <dbReference type="EMBL" id="GMI72082.1"/>
    </source>
</evidence>
<accession>A0A9W7H6U8</accession>
<reference evidence="2" key="1">
    <citation type="submission" date="2023-05" db="EMBL/GenBank/DDBJ databases">
        <title>Genome and transcriptome analyses reveal genes involved in the formation of fine ridges on petal epidermal cells in Hibiscus trionum.</title>
        <authorList>
            <person name="Koshimizu S."/>
            <person name="Masuda S."/>
            <person name="Ishii T."/>
            <person name="Shirasu K."/>
            <person name="Hoshino A."/>
            <person name="Arita M."/>
        </authorList>
    </citation>
    <scope>NUCLEOTIDE SEQUENCE</scope>
    <source>
        <strain evidence="2">Hamamatsu line</strain>
    </source>
</reference>
<comment type="caution">
    <text evidence="2">The sequence shown here is derived from an EMBL/GenBank/DDBJ whole genome shotgun (WGS) entry which is preliminary data.</text>
</comment>
<proteinExistence type="predicted"/>